<dbReference type="Proteomes" id="UP000178347">
    <property type="component" value="Unassembled WGS sequence"/>
</dbReference>
<name>A0A1F6MV94_9BACT</name>
<gene>
    <name evidence="4" type="ORF">A3G00_03980</name>
</gene>
<organism evidence="4 5">
    <name type="scientific">Candidatus Magasanikbacteria bacterium RIFCSPLOWO2_12_FULL_43_12</name>
    <dbReference type="NCBI Taxonomy" id="1798692"/>
    <lineage>
        <taxon>Bacteria</taxon>
        <taxon>Candidatus Magasanikiibacteriota</taxon>
    </lineage>
</organism>
<evidence type="ECO:0000313" key="5">
    <source>
        <dbReference type="Proteomes" id="UP000178347"/>
    </source>
</evidence>
<proteinExistence type="inferred from homology"/>
<reference evidence="4 5" key="1">
    <citation type="journal article" date="2016" name="Nat. Commun.">
        <title>Thousands of microbial genomes shed light on interconnected biogeochemical processes in an aquifer system.</title>
        <authorList>
            <person name="Anantharaman K."/>
            <person name="Brown C.T."/>
            <person name="Hug L.A."/>
            <person name="Sharon I."/>
            <person name="Castelle C.J."/>
            <person name="Probst A.J."/>
            <person name="Thomas B.C."/>
            <person name="Singh A."/>
            <person name="Wilkins M.J."/>
            <person name="Karaoz U."/>
            <person name="Brodie E.L."/>
            <person name="Williams K.H."/>
            <person name="Hubbard S.S."/>
            <person name="Banfield J.F."/>
        </authorList>
    </citation>
    <scope>NUCLEOTIDE SEQUENCE [LARGE SCALE GENOMIC DNA]</scope>
</reference>
<keyword evidence="2" id="KW-0813">Transport</keyword>
<dbReference type="PROSITE" id="PS01037">
    <property type="entry name" value="SBP_BACTERIAL_1"/>
    <property type="match status" value="1"/>
</dbReference>
<dbReference type="Pfam" id="PF13416">
    <property type="entry name" value="SBP_bac_8"/>
    <property type="match status" value="1"/>
</dbReference>
<dbReference type="SUPFAM" id="SSF53850">
    <property type="entry name" value="Periplasmic binding protein-like II"/>
    <property type="match status" value="1"/>
</dbReference>
<dbReference type="EMBL" id="MFQN01000004">
    <property type="protein sequence ID" value="OGH75626.1"/>
    <property type="molecule type" value="Genomic_DNA"/>
</dbReference>
<comment type="caution">
    <text evidence="4">The sequence shown here is derived from an EMBL/GenBank/DDBJ whole genome shotgun (WGS) entry which is preliminary data.</text>
</comment>
<comment type="similarity">
    <text evidence="1">Belongs to the bacterial solute-binding protein 1 family.</text>
</comment>
<dbReference type="Gene3D" id="3.40.190.10">
    <property type="entry name" value="Periplasmic binding protein-like II"/>
    <property type="match status" value="1"/>
</dbReference>
<dbReference type="AlphaFoldDB" id="A0A1F6MV94"/>
<dbReference type="PANTHER" id="PTHR43649:SF12">
    <property type="entry name" value="DIACETYLCHITOBIOSE BINDING PROTEIN DASA"/>
    <property type="match status" value="1"/>
</dbReference>
<sequence length="441" mass="49763">MLGFGCKGLSAEQAAAVKPVKLNYWTVYNDLDQLDVFKKEYEAQRPYVKINIRKVRGEELEQLLLRALADDVPPDIISVSPRDLRRYVSWLAPMPASVKVANVYIKSQYTKEQVVTIEENKMPSVSAIKYSFVNAVYDDAVIDNKIYGLPLAFDTMALYYNKELLDKSGVAEAPKTWDEFMAAVKTSTRFNEKGDIVQSGVALGTGNNIDRAFDILSLFMSQSGAKMASGNRVSFADGLTAGKPNHPALVALRFYTDFARPTKEVYSWNETMKDALENFSSGKSVFYFGFAYDYPLIKARAPQMDLEIMPILQLNEASPTNVANYWLETVVKKSKHQDEAWDFVRFMTTPDNIKKYTDATKRPTPLRSQIKDQEANEMLKPFVSTILQAESWYRGKNKEAAAKVFTEMLHNSLQPSGSTKSENQKDVQLLTNAAKLIQQTM</sequence>
<dbReference type="STRING" id="1798692.A3G00_03980"/>
<evidence type="ECO:0000256" key="1">
    <source>
        <dbReference type="ARBA" id="ARBA00008520"/>
    </source>
</evidence>
<dbReference type="GO" id="GO:0055085">
    <property type="term" value="P:transmembrane transport"/>
    <property type="evidence" value="ECO:0007669"/>
    <property type="project" value="InterPro"/>
</dbReference>
<dbReference type="InterPro" id="IPR006061">
    <property type="entry name" value="SBP_1_CS"/>
</dbReference>
<protein>
    <recommendedName>
        <fullName evidence="6">ABC transporter substrate-binding protein</fullName>
    </recommendedName>
</protein>
<keyword evidence="3" id="KW-0732">Signal</keyword>
<evidence type="ECO:0000256" key="2">
    <source>
        <dbReference type="ARBA" id="ARBA00022448"/>
    </source>
</evidence>
<evidence type="ECO:0000313" key="4">
    <source>
        <dbReference type="EMBL" id="OGH75626.1"/>
    </source>
</evidence>
<dbReference type="InterPro" id="IPR050490">
    <property type="entry name" value="Bact_solute-bd_prot1"/>
</dbReference>
<evidence type="ECO:0008006" key="6">
    <source>
        <dbReference type="Google" id="ProtNLM"/>
    </source>
</evidence>
<dbReference type="PANTHER" id="PTHR43649">
    <property type="entry name" value="ARABINOSE-BINDING PROTEIN-RELATED"/>
    <property type="match status" value="1"/>
</dbReference>
<accession>A0A1F6MV94</accession>
<dbReference type="InterPro" id="IPR006059">
    <property type="entry name" value="SBP"/>
</dbReference>
<evidence type="ECO:0000256" key="3">
    <source>
        <dbReference type="ARBA" id="ARBA00022729"/>
    </source>
</evidence>